<accession>A0ABQ4C5T9</accession>
<dbReference type="Proteomes" id="UP000624325">
    <property type="component" value="Unassembled WGS sequence"/>
</dbReference>
<dbReference type="EMBL" id="BONC01000030">
    <property type="protein sequence ID" value="GIF58140.1"/>
    <property type="molecule type" value="Genomic_DNA"/>
</dbReference>
<evidence type="ECO:0000313" key="3">
    <source>
        <dbReference type="EMBL" id="GIF58140.1"/>
    </source>
</evidence>
<protein>
    <recommendedName>
        <fullName evidence="5">CARDB protein</fullName>
    </recommendedName>
</protein>
<evidence type="ECO:0000256" key="2">
    <source>
        <dbReference type="SAM" id="SignalP"/>
    </source>
</evidence>
<dbReference type="RefSeq" id="WP_203704521.1">
    <property type="nucleotide sequence ID" value="NZ_BAAALU010000004.1"/>
</dbReference>
<name>A0ABQ4C5T9_9ACTN</name>
<feature type="region of interest" description="Disordered" evidence="1">
    <location>
        <begin position="371"/>
        <end position="391"/>
    </location>
</feature>
<evidence type="ECO:0008006" key="5">
    <source>
        <dbReference type="Google" id="ProtNLM"/>
    </source>
</evidence>
<sequence length="446" mass="47122">MPNRTPARRLRRARVPMLIIGAVALTIGALHTTAEAVPTVANPLSDPVPRPEYVDDARSFVAEIDFRSAQSGTSAGVVVAHVATPGTAFLRPDLKVSSIADGAVLRSTTMPNPALAYAEGSGFVSQAGRGQVLVPYDSRVEQIQVAGEGGALVATVDTTAAVRDYCVANPNDPDCRESDLSVDAVTAPGPLFGVIGRPVTITVASTVANAGPDGPTEARVERTVVAGPGITVTPDAPDTTPATLAVGTPQRLEKTYTVTCGQPGPRTLDFTTTVNPRRAYVVDGRADNNQRTTRLTLDCAVPVTINIHPGSEVNPINLGAADVPTAVLTTRAGEYGNPLAFDATTIVVNATRFGSPDVLLRGLGVPELHNKVHKEDSLERDERTRDQDPDAVLHFGPPRDALTPTDTDGLCLRQVHQRPVDADELLRLRHDRSRPLNPCGRLSGRT</sequence>
<evidence type="ECO:0000313" key="4">
    <source>
        <dbReference type="Proteomes" id="UP000624325"/>
    </source>
</evidence>
<reference evidence="3 4" key="1">
    <citation type="submission" date="2021-01" db="EMBL/GenBank/DDBJ databases">
        <title>Whole genome shotgun sequence of Asanoa iriomotensis NBRC 100142.</title>
        <authorList>
            <person name="Komaki H."/>
            <person name="Tamura T."/>
        </authorList>
    </citation>
    <scope>NUCLEOTIDE SEQUENCE [LARGE SCALE GENOMIC DNA]</scope>
    <source>
        <strain evidence="3 4">NBRC 100142</strain>
    </source>
</reference>
<feature type="signal peptide" evidence="2">
    <location>
        <begin position="1"/>
        <end position="36"/>
    </location>
</feature>
<comment type="caution">
    <text evidence="3">The sequence shown here is derived from an EMBL/GenBank/DDBJ whole genome shotgun (WGS) entry which is preliminary data.</text>
</comment>
<feature type="chain" id="PRO_5047164527" description="CARDB protein" evidence="2">
    <location>
        <begin position="37"/>
        <end position="446"/>
    </location>
</feature>
<feature type="compositionally biased region" description="Basic and acidic residues" evidence="1">
    <location>
        <begin position="371"/>
        <end position="388"/>
    </location>
</feature>
<organism evidence="3 4">
    <name type="scientific">Asanoa iriomotensis</name>
    <dbReference type="NCBI Taxonomy" id="234613"/>
    <lineage>
        <taxon>Bacteria</taxon>
        <taxon>Bacillati</taxon>
        <taxon>Actinomycetota</taxon>
        <taxon>Actinomycetes</taxon>
        <taxon>Micromonosporales</taxon>
        <taxon>Micromonosporaceae</taxon>
        <taxon>Asanoa</taxon>
    </lineage>
</organism>
<keyword evidence="4" id="KW-1185">Reference proteome</keyword>
<proteinExistence type="predicted"/>
<keyword evidence="2" id="KW-0732">Signal</keyword>
<gene>
    <name evidence="3" type="ORF">Air01nite_42350</name>
</gene>
<evidence type="ECO:0000256" key="1">
    <source>
        <dbReference type="SAM" id="MobiDB-lite"/>
    </source>
</evidence>